<reference evidence="1" key="1">
    <citation type="submission" date="2022-07" db="EMBL/GenBank/DDBJ databases">
        <title>Genome Sequence of Lecanicillium saksenae.</title>
        <authorList>
            <person name="Buettner E."/>
        </authorList>
    </citation>
    <scope>NUCLEOTIDE SEQUENCE</scope>
    <source>
        <strain evidence="1">VT-O1</strain>
    </source>
</reference>
<dbReference type="EMBL" id="JANAKD010000407">
    <property type="protein sequence ID" value="KAJ3494156.1"/>
    <property type="molecule type" value="Genomic_DNA"/>
</dbReference>
<evidence type="ECO:0000313" key="2">
    <source>
        <dbReference type="Proteomes" id="UP001148737"/>
    </source>
</evidence>
<accession>A0ACC1QVU1</accession>
<organism evidence="1 2">
    <name type="scientific">Lecanicillium saksenae</name>
    <dbReference type="NCBI Taxonomy" id="468837"/>
    <lineage>
        <taxon>Eukaryota</taxon>
        <taxon>Fungi</taxon>
        <taxon>Dikarya</taxon>
        <taxon>Ascomycota</taxon>
        <taxon>Pezizomycotina</taxon>
        <taxon>Sordariomycetes</taxon>
        <taxon>Hypocreomycetidae</taxon>
        <taxon>Hypocreales</taxon>
        <taxon>Cordycipitaceae</taxon>
        <taxon>Lecanicillium</taxon>
    </lineage>
</organism>
<proteinExistence type="predicted"/>
<sequence length="425" mass="47516">MMEFGHKLCGYENILAVQPFDNVYRRRRKLVHQQLGTKTAVISYQAVQEAESCKNALRILDRPAELADHMKTFAAAVVLKIAYGYSVEPTEADPLVSLIERMLMNVTSAFVPMAWIVDVFPAFKYLPVGWPGASFKTTAKLWKSTCEAAAQVPYSFTVQQMDTYANQPSYVSRALEYHADVLTKETEGDIKWTAATLYAAGTETTSATLTSFILAMIMFPNVQQKAQEEIDRVIGRGRLPSFKDQENLPYINRIVTESYRWFPNLPMGIAHQSDEDLVFAGFDIPKGTCIFPAIWGICHDPQLYPNPSDFDPDRYLDARNEPDPREVVFGFGRRICPGRFLAEASIFISIAHILAAFKIGKATDQYGADIEVKLAARAADLASQTNHVDTFAYSIVPRTEAHAKLIREVGAEQSWDGDSSLLGQM</sequence>
<evidence type="ECO:0000313" key="1">
    <source>
        <dbReference type="EMBL" id="KAJ3494156.1"/>
    </source>
</evidence>
<comment type="caution">
    <text evidence="1">The sequence shown here is derived from an EMBL/GenBank/DDBJ whole genome shotgun (WGS) entry which is preliminary data.</text>
</comment>
<dbReference type="Proteomes" id="UP001148737">
    <property type="component" value="Unassembled WGS sequence"/>
</dbReference>
<keyword evidence="2" id="KW-1185">Reference proteome</keyword>
<protein>
    <submittedName>
        <fullName evidence="1">Uncharacterized protein</fullName>
    </submittedName>
</protein>
<gene>
    <name evidence="1" type="ORF">NLG97_g4262</name>
</gene>
<name>A0ACC1QVU1_9HYPO</name>